<dbReference type="EMBL" id="DVGZ01000101">
    <property type="protein sequence ID" value="HIR47826.1"/>
    <property type="molecule type" value="Genomic_DNA"/>
</dbReference>
<dbReference type="AlphaFoldDB" id="A0A9D1ANG2"/>
<accession>A0A9D1ANG2</accession>
<proteinExistence type="predicted"/>
<name>A0A9D1ANG2_9FIRM</name>
<reference evidence="1" key="1">
    <citation type="submission" date="2020-10" db="EMBL/GenBank/DDBJ databases">
        <authorList>
            <person name="Gilroy R."/>
        </authorList>
    </citation>
    <scope>NUCLEOTIDE SEQUENCE</scope>
    <source>
        <strain evidence="1">ChiSxjej1B13-7958</strain>
    </source>
</reference>
<dbReference type="Proteomes" id="UP000824242">
    <property type="component" value="Unassembled WGS sequence"/>
</dbReference>
<protein>
    <submittedName>
        <fullName evidence="1">Uncharacterized protein</fullName>
    </submittedName>
</protein>
<reference evidence="1" key="2">
    <citation type="journal article" date="2021" name="PeerJ">
        <title>Extensive microbial diversity within the chicken gut microbiome revealed by metagenomics and culture.</title>
        <authorList>
            <person name="Gilroy R."/>
            <person name="Ravi A."/>
            <person name="Getino M."/>
            <person name="Pursley I."/>
            <person name="Horton D.L."/>
            <person name="Alikhan N.F."/>
            <person name="Baker D."/>
            <person name="Gharbi K."/>
            <person name="Hall N."/>
            <person name="Watson M."/>
            <person name="Adriaenssens E.M."/>
            <person name="Foster-Nyarko E."/>
            <person name="Jarju S."/>
            <person name="Secka A."/>
            <person name="Antonio M."/>
            <person name="Oren A."/>
            <person name="Chaudhuri R.R."/>
            <person name="La Ragione R."/>
            <person name="Hildebrand F."/>
            <person name="Pallen M.J."/>
        </authorList>
    </citation>
    <scope>NUCLEOTIDE SEQUENCE</scope>
    <source>
        <strain evidence="1">ChiSxjej1B13-7958</strain>
    </source>
</reference>
<organism evidence="1 2">
    <name type="scientific">Candidatus Caccousia avicola</name>
    <dbReference type="NCBI Taxonomy" id="2840721"/>
    <lineage>
        <taxon>Bacteria</taxon>
        <taxon>Bacillati</taxon>
        <taxon>Bacillota</taxon>
        <taxon>Clostridia</taxon>
        <taxon>Eubacteriales</taxon>
        <taxon>Oscillospiraceae</taxon>
        <taxon>Oscillospiraceae incertae sedis</taxon>
        <taxon>Candidatus Caccousia</taxon>
    </lineage>
</organism>
<comment type="caution">
    <text evidence="1">The sequence shown here is derived from an EMBL/GenBank/DDBJ whole genome shotgun (WGS) entry which is preliminary data.</text>
</comment>
<gene>
    <name evidence="1" type="ORF">IAB89_09280</name>
</gene>
<evidence type="ECO:0000313" key="1">
    <source>
        <dbReference type="EMBL" id="HIR47826.1"/>
    </source>
</evidence>
<sequence length="343" mass="38807">MPEIKSKFLLSRNNVDFSELLAVDGGNPTIRMVVSAEVKMVLEGTFLQNPQMNFIQDHLKPVFYIDGKGYQVGEYIVTDAVLNTVDGTRKELEITAYDLTYLAKQSKIEDRLLIKAGTLYTDAIRAQIVDSGILNFIVVPNTATFSTDREDWEPGTSRLQIINDLLSEINYNSLWMDLSGTVRGTPYQQPLAENITIEYRNDQYSILYPDDSSTTDIFDKPNVFIAVVENPDLPENLRAEAVNDDPTVPYSTVNRGRIAQYEKLDNIASQAELQAYVDNLKFKSLMSTQEIEFSTAANPVHSAFDIIGFYKDDLTGIYEETEWSFPFTPGQAMTHRARRAIFE</sequence>
<evidence type="ECO:0000313" key="2">
    <source>
        <dbReference type="Proteomes" id="UP000824242"/>
    </source>
</evidence>